<dbReference type="KEGG" id="sil:SPO1694"/>
<sequence length="320" mass="35901">MNALIEELKRLLKECATKKIVVIGECVRDVFVNTQRLSGPSDYQYTITKQLQRREFPGGAYPVARDLSNFVSKVHFVTCSTHEFPTNLERMDVIPISRERISKTRFFSGHNSNIFHYHCVFSEEITLSLTPLQELASVFSEADLVIVLDYGHGLLNSDVRKSISQNARFVALNCQANEDKYPFHQIWKYESTDLLLLNKVEAEINLLKTGVPVQELALRLHSKFKSTYTIVTDAEHGAVIQHDYRAYSSPAMSSCVVDAVGCSDIMLGFAALAAQNGKSAEEILYFASVAAGAKTMINVHERPLSREDLYEIALGVQNET</sequence>
<dbReference type="AlphaFoldDB" id="Q5LSS2"/>
<dbReference type="Proteomes" id="UP000001023">
    <property type="component" value="Chromosome"/>
</dbReference>
<dbReference type="GO" id="GO:0033786">
    <property type="term" value="F:heptose-1-phosphate adenylyltransferase activity"/>
    <property type="evidence" value="ECO:0007669"/>
    <property type="project" value="TreeGrafter"/>
</dbReference>
<dbReference type="HOGENOM" id="CLU_868467_0_0_5"/>
<dbReference type="eggNOG" id="COG2870">
    <property type="taxonomic scope" value="Bacteria"/>
</dbReference>
<reference evidence="1 2" key="2">
    <citation type="journal article" date="2014" name="Stand. Genomic Sci.">
        <title>An updated genome annotation for the model marine bacterium Ruegeria pomeroyi DSS-3.</title>
        <authorList>
            <person name="Rivers A.R."/>
            <person name="Smith C.B."/>
            <person name="Moran M.A."/>
        </authorList>
    </citation>
    <scope>GENOME REANNOTATION</scope>
    <source>
        <strain evidence="2">ATCC 700808 / DSM 15171 / DSS-3</strain>
    </source>
</reference>
<dbReference type="SUPFAM" id="SSF53613">
    <property type="entry name" value="Ribokinase-like"/>
    <property type="match status" value="1"/>
</dbReference>
<dbReference type="PANTHER" id="PTHR46969">
    <property type="entry name" value="BIFUNCTIONAL PROTEIN HLDE"/>
    <property type="match status" value="1"/>
</dbReference>
<dbReference type="STRING" id="246200.SPO1694"/>
<organism evidence="1 2">
    <name type="scientific">Ruegeria pomeroyi (strain ATCC 700808 / DSM 15171 / DSS-3)</name>
    <name type="common">Silicibacter pomeroyi</name>
    <dbReference type="NCBI Taxonomy" id="246200"/>
    <lineage>
        <taxon>Bacteria</taxon>
        <taxon>Pseudomonadati</taxon>
        <taxon>Pseudomonadota</taxon>
        <taxon>Alphaproteobacteria</taxon>
        <taxon>Rhodobacterales</taxon>
        <taxon>Roseobacteraceae</taxon>
        <taxon>Ruegeria</taxon>
    </lineage>
</organism>
<accession>Q5LSS2</accession>
<protein>
    <submittedName>
        <fullName evidence="1">Carbohydrate kinase, pfkB family</fullName>
    </submittedName>
</protein>
<dbReference type="DNASU" id="3196343"/>
<proteinExistence type="predicted"/>
<dbReference type="EMBL" id="CP000031">
    <property type="protein sequence ID" value="AAV97134.1"/>
    <property type="molecule type" value="Genomic_DNA"/>
</dbReference>
<evidence type="ECO:0000313" key="1">
    <source>
        <dbReference type="EMBL" id="AAV97134.1"/>
    </source>
</evidence>
<keyword evidence="1" id="KW-0418">Kinase</keyword>
<reference evidence="1 2" key="1">
    <citation type="journal article" date="2004" name="Nature">
        <title>Genome sequence of Silicibacter pomeroyi reveals adaptations to the marine environment.</title>
        <authorList>
            <person name="Moran M.A."/>
            <person name="Buchan A."/>
            <person name="Gonzalez J.M."/>
            <person name="Heidelberg J.F."/>
            <person name="Whitman W.B."/>
            <person name="Kiene R.P."/>
            <person name="Henriksen J.R."/>
            <person name="King G.M."/>
            <person name="Belas R."/>
            <person name="Fuqua C."/>
            <person name="Brinkac L."/>
            <person name="Lewis M."/>
            <person name="Johri S."/>
            <person name="Weaver B."/>
            <person name="Pai G."/>
            <person name="Eisen J.A."/>
            <person name="Rahe E."/>
            <person name="Sheldon W.M."/>
            <person name="Ye W."/>
            <person name="Miller T.R."/>
            <person name="Carlton J."/>
            <person name="Rasko D.A."/>
            <person name="Paulsen I.T."/>
            <person name="Ren Q."/>
            <person name="Daugherty S.C."/>
            <person name="Deboy R.T."/>
            <person name="Dodson R.J."/>
            <person name="Durkin A.S."/>
            <person name="Madupu R."/>
            <person name="Nelson W.C."/>
            <person name="Sullivan S.A."/>
            <person name="Rosovitz M.J."/>
            <person name="Haft D.H."/>
            <person name="Selengut J."/>
            <person name="Ward N."/>
        </authorList>
    </citation>
    <scope>NUCLEOTIDE SEQUENCE [LARGE SCALE GENOMIC DNA]</scope>
    <source>
        <strain evidence="2">ATCC 700808 / DSM 15171 / DSS-3</strain>
    </source>
</reference>
<name>Q5LSS2_RUEPO</name>
<gene>
    <name evidence="1" type="ordered locus">SPO1694</name>
</gene>
<evidence type="ECO:0000313" key="2">
    <source>
        <dbReference type="Proteomes" id="UP000001023"/>
    </source>
</evidence>
<dbReference type="PaxDb" id="246200-SPO1694"/>
<keyword evidence="2" id="KW-1185">Reference proteome</keyword>
<dbReference type="GO" id="GO:0033785">
    <property type="term" value="F:heptose 7-phosphate kinase activity"/>
    <property type="evidence" value="ECO:0007669"/>
    <property type="project" value="TreeGrafter"/>
</dbReference>
<dbReference type="Gene3D" id="3.40.1190.20">
    <property type="match status" value="1"/>
</dbReference>
<dbReference type="InterPro" id="IPR029056">
    <property type="entry name" value="Ribokinase-like"/>
</dbReference>
<keyword evidence="1" id="KW-0808">Transferase</keyword>
<dbReference type="GO" id="GO:0005829">
    <property type="term" value="C:cytosol"/>
    <property type="evidence" value="ECO:0007669"/>
    <property type="project" value="TreeGrafter"/>
</dbReference>
<dbReference type="PANTHER" id="PTHR46969:SF1">
    <property type="entry name" value="BIFUNCTIONAL PROTEIN HLDE"/>
    <property type="match status" value="1"/>
</dbReference>